<organism evidence="12 13">
    <name type="scientific">Agrobacterium vitis</name>
    <name type="common">Rhizobium vitis</name>
    <dbReference type="NCBI Taxonomy" id="373"/>
    <lineage>
        <taxon>Bacteria</taxon>
        <taxon>Pseudomonadati</taxon>
        <taxon>Pseudomonadota</taxon>
        <taxon>Alphaproteobacteria</taxon>
        <taxon>Hyphomicrobiales</taxon>
        <taxon>Rhizobiaceae</taxon>
        <taxon>Rhizobium/Agrobacterium group</taxon>
        <taxon>Agrobacterium</taxon>
    </lineage>
</organism>
<dbReference type="InterPro" id="IPR026039">
    <property type="entry name" value="YfgM"/>
</dbReference>
<keyword evidence="4 9" id="KW-1133">Transmembrane helix</keyword>
<evidence type="ECO:0000313" key="12">
    <source>
        <dbReference type="EMBL" id="MVA56202.1"/>
    </source>
</evidence>
<comment type="subcellular location">
    <subcellularLocation>
        <location evidence="1">Cell membrane</location>
        <topology evidence="1">Single-pass type II membrane protein</topology>
    </subcellularLocation>
</comment>
<evidence type="ECO:0000313" key="13">
    <source>
        <dbReference type="Proteomes" id="UP000440716"/>
    </source>
</evidence>
<dbReference type="EMBL" id="JACXXJ020000005">
    <property type="protein sequence ID" value="MBF2715287.1"/>
    <property type="molecule type" value="Genomic_DNA"/>
</dbReference>
<reference evidence="12 13" key="1">
    <citation type="submission" date="2019-12" db="EMBL/GenBank/DDBJ databases">
        <title>Whole-genome sequencing of Allorhizobium vitis.</title>
        <authorList>
            <person name="Gan H.M."/>
            <person name="Szegedi E."/>
            <person name="Burr T."/>
            <person name="Savka M.A."/>
        </authorList>
    </citation>
    <scope>NUCLEOTIDE SEQUENCE [LARGE SCALE GENOMIC DNA]</scope>
    <source>
        <strain evidence="12 13">CG415</strain>
    </source>
</reference>
<dbReference type="Proteomes" id="UP000440716">
    <property type="component" value="Unassembled WGS sequence"/>
</dbReference>
<dbReference type="GO" id="GO:0044877">
    <property type="term" value="F:protein-containing complex binding"/>
    <property type="evidence" value="ECO:0007669"/>
    <property type="project" value="InterPro"/>
</dbReference>
<evidence type="ECO:0000313" key="11">
    <source>
        <dbReference type="EMBL" id="MBF2715287.1"/>
    </source>
</evidence>
<evidence type="ECO:0000256" key="5">
    <source>
        <dbReference type="ARBA" id="ARBA00023136"/>
    </source>
</evidence>
<evidence type="ECO:0000256" key="6">
    <source>
        <dbReference type="ARBA" id="ARBA00023186"/>
    </source>
</evidence>
<accession>A0A1S2DRM7</accession>
<dbReference type="PANTHER" id="PTHR38035">
    <property type="entry name" value="UPF0070 PROTEIN YFGM"/>
    <property type="match status" value="1"/>
</dbReference>
<dbReference type="InterPro" id="IPR011990">
    <property type="entry name" value="TPR-like_helical_dom_sf"/>
</dbReference>
<gene>
    <name evidence="12" type="ORF">GOZ88_08750</name>
    <name evidence="11" type="ORF">IEI95_013795</name>
</gene>
<dbReference type="Proteomes" id="UP000655037">
    <property type="component" value="Unassembled WGS sequence"/>
</dbReference>
<protein>
    <recommendedName>
        <fullName evidence="8">Ancillary SecYEG translocon subunit</fullName>
    </recommendedName>
</protein>
<keyword evidence="3 9" id="KW-0812">Transmembrane</keyword>
<reference evidence="11" key="2">
    <citation type="submission" date="2020-11" db="EMBL/GenBank/DDBJ databases">
        <title>Agrobacterium vitis strain K377 genome.</title>
        <authorList>
            <person name="Xi H."/>
        </authorList>
    </citation>
    <scope>NUCLEOTIDE SEQUENCE</scope>
    <source>
        <strain evidence="11">K377</strain>
    </source>
</reference>
<dbReference type="GO" id="GO:0005886">
    <property type="term" value="C:plasma membrane"/>
    <property type="evidence" value="ECO:0007669"/>
    <property type="project" value="UniProtKB-SubCell"/>
</dbReference>
<sequence>MANQNDSFIREVNDELRSEQMRRFWRRLGPVFIGIAVLIVVGTAGYRLYDYYTDDRASKSGDRFLAATKLATDGKNDQALSDLQALEKDGFGAYPVLAKLRAASLMAEKGDAKAAIDAFTAIGKDNSVPQVIRDVAHIRAAWLLIDNGTYEQVSAEVEALAVPGQGLRHSAREALGLAAYKAGQMERAREWFQQITEDSEAPRNVANRAQIMLDNIAAAGKAS</sequence>
<keyword evidence="2" id="KW-1003">Cell membrane</keyword>
<evidence type="ECO:0000259" key="10">
    <source>
        <dbReference type="Pfam" id="PF09976"/>
    </source>
</evidence>
<feature type="transmembrane region" description="Helical" evidence="9">
    <location>
        <begin position="28"/>
        <end position="49"/>
    </location>
</feature>
<comment type="caution">
    <text evidence="12">The sequence shown here is derived from an EMBL/GenBank/DDBJ whole genome shotgun (WGS) entry which is preliminary data.</text>
</comment>
<evidence type="ECO:0000256" key="2">
    <source>
        <dbReference type="ARBA" id="ARBA00022475"/>
    </source>
</evidence>
<comment type="similarity">
    <text evidence="7">Belongs to the YfgM family.</text>
</comment>
<dbReference type="Gene3D" id="1.25.40.10">
    <property type="entry name" value="Tetratricopeptide repeat domain"/>
    <property type="match status" value="1"/>
</dbReference>
<dbReference type="EMBL" id="WPHU01000003">
    <property type="protein sequence ID" value="MVA56202.1"/>
    <property type="molecule type" value="Genomic_DNA"/>
</dbReference>
<evidence type="ECO:0000256" key="3">
    <source>
        <dbReference type="ARBA" id="ARBA00022692"/>
    </source>
</evidence>
<feature type="domain" description="Ancillary SecYEG translocon subunit/Cell division coordinator CpoB TPR" evidence="10">
    <location>
        <begin position="22"/>
        <end position="217"/>
    </location>
</feature>
<dbReference type="InterPro" id="IPR018704">
    <property type="entry name" value="SecYEG/CpoB_TPR"/>
</dbReference>
<dbReference type="AlphaFoldDB" id="A0A1S2DRM7"/>
<evidence type="ECO:0000256" key="8">
    <source>
        <dbReference type="ARBA" id="ARBA00024235"/>
    </source>
</evidence>
<keyword evidence="6" id="KW-0143">Chaperone</keyword>
<name>A0A1S2DRM7_AGRVI</name>
<evidence type="ECO:0000256" key="9">
    <source>
        <dbReference type="SAM" id="Phobius"/>
    </source>
</evidence>
<dbReference type="SUPFAM" id="SSF48452">
    <property type="entry name" value="TPR-like"/>
    <property type="match status" value="1"/>
</dbReference>
<evidence type="ECO:0000256" key="7">
    <source>
        <dbReference type="ARBA" id="ARBA00024197"/>
    </source>
</evidence>
<dbReference type="PANTHER" id="PTHR38035:SF1">
    <property type="entry name" value="ANCILLARY SECYEG TRANSLOCON SUBUNIT"/>
    <property type="match status" value="1"/>
</dbReference>
<evidence type="ECO:0000256" key="4">
    <source>
        <dbReference type="ARBA" id="ARBA00022989"/>
    </source>
</evidence>
<proteinExistence type="inferred from homology"/>
<dbReference type="Pfam" id="PF09976">
    <property type="entry name" value="TPR_21"/>
    <property type="match status" value="1"/>
</dbReference>
<evidence type="ECO:0000256" key="1">
    <source>
        <dbReference type="ARBA" id="ARBA00004401"/>
    </source>
</evidence>
<keyword evidence="5 9" id="KW-0472">Membrane</keyword>
<dbReference type="RefSeq" id="WP_070149034.1">
    <property type="nucleotide sequence ID" value="NZ_AP023268.1"/>
</dbReference>